<evidence type="ECO:0000313" key="11">
    <source>
        <dbReference type="Proteomes" id="UP000034805"/>
    </source>
</evidence>
<comment type="caution">
    <text evidence="10">The sequence shown here is derived from an EMBL/GenBank/DDBJ whole genome shotgun (WGS) entry which is preliminary data.</text>
</comment>
<dbReference type="Gene3D" id="3.30.160.60">
    <property type="entry name" value="Classic Zinc Finger"/>
    <property type="match status" value="5"/>
</dbReference>
<evidence type="ECO:0000256" key="3">
    <source>
        <dbReference type="ARBA" id="ARBA00022737"/>
    </source>
</evidence>
<dbReference type="InterPro" id="IPR036236">
    <property type="entry name" value="Znf_C2H2_sf"/>
</dbReference>
<feature type="domain" description="C2H2-type" evidence="9">
    <location>
        <begin position="372"/>
        <end position="399"/>
    </location>
</feature>
<organism evidence="10 11">
    <name type="scientific">Scleropages formosus</name>
    <name type="common">Asian bonytongue</name>
    <name type="synonym">Osteoglossum formosum</name>
    <dbReference type="NCBI Taxonomy" id="113540"/>
    <lineage>
        <taxon>Eukaryota</taxon>
        <taxon>Metazoa</taxon>
        <taxon>Chordata</taxon>
        <taxon>Craniata</taxon>
        <taxon>Vertebrata</taxon>
        <taxon>Euteleostomi</taxon>
        <taxon>Actinopterygii</taxon>
        <taxon>Neopterygii</taxon>
        <taxon>Teleostei</taxon>
        <taxon>Osteoglossocephala</taxon>
        <taxon>Osteoglossomorpha</taxon>
        <taxon>Osteoglossiformes</taxon>
        <taxon>Osteoglossidae</taxon>
        <taxon>Scleropages</taxon>
    </lineage>
</organism>
<dbReference type="PANTHER" id="PTHR24388">
    <property type="entry name" value="ZINC FINGER PROTEIN"/>
    <property type="match status" value="1"/>
</dbReference>
<feature type="region of interest" description="Disordered" evidence="8">
    <location>
        <begin position="197"/>
        <end position="220"/>
    </location>
</feature>
<feature type="region of interest" description="Disordered" evidence="8">
    <location>
        <begin position="95"/>
        <end position="121"/>
    </location>
</feature>
<keyword evidence="6" id="KW-0539">Nucleus</keyword>
<keyword evidence="5" id="KW-0862">Zinc</keyword>
<proteinExistence type="predicted"/>
<dbReference type="PROSITE" id="PS00028">
    <property type="entry name" value="ZINC_FINGER_C2H2_1"/>
    <property type="match status" value="8"/>
</dbReference>
<dbReference type="Proteomes" id="UP000034805">
    <property type="component" value="Unassembled WGS sequence"/>
</dbReference>
<evidence type="ECO:0000313" key="10">
    <source>
        <dbReference type="EMBL" id="KPP64069.1"/>
    </source>
</evidence>
<feature type="domain" description="C2H2-type" evidence="9">
    <location>
        <begin position="160"/>
        <end position="187"/>
    </location>
</feature>
<evidence type="ECO:0000256" key="6">
    <source>
        <dbReference type="ARBA" id="ARBA00023242"/>
    </source>
</evidence>
<feature type="region of interest" description="Disordered" evidence="8">
    <location>
        <begin position="476"/>
        <end position="505"/>
    </location>
</feature>
<dbReference type="Pfam" id="PF13912">
    <property type="entry name" value="zf-C2H2_6"/>
    <property type="match status" value="1"/>
</dbReference>
<dbReference type="EMBL" id="JARO02007336">
    <property type="protein sequence ID" value="KPP64069.1"/>
    <property type="molecule type" value="Genomic_DNA"/>
</dbReference>
<accession>A0A0P7UQA1</accession>
<comment type="subcellular location">
    <subcellularLocation>
        <location evidence="1">Nucleus</location>
    </subcellularLocation>
</comment>
<keyword evidence="4 7" id="KW-0863">Zinc-finger</keyword>
<evidence type="ECO:0000256" key="5">
    <source>
        <dbReference type="ARBA" id="ARBA00022833"/>
    </source>
</evidence>
<feature type="domain" description="C2H2-type" evidence="9">
    <location>
        <begin position="345"/>
        <end position="372"/>
    </location>
</feature>
<dbReference type="SMART" id="SM00355">
    <property type="entry name" value="ZnF_C2H2"/>
    <property type="match status" value="8"/>
</dbReference>
<dbReference type="SUPFAM" id="SSF57667">
    <property type="entry name" value="beta-beta-alpha zinc fingers"/>
    <property type="match status" value="3"/>
</dbReference>
<keyword evidence="3" id="KW-0677">Repeat</keyword>
<dbReference type="STRING" id="113540.ENSSFOP00015053907"/>
<evidence type="ECO:0000256" key="4">
    <source>
        <dbReference type="ARBA" id="ARBA00022771"/>
    </source>
</evidence>
<feature type="domain" description="C2H2-type" evidence="9">
    <location>
        <begin position="400"/>
        <end position="427"/>
    </location>
</feature>
<dbReference type="FunFam" id="3.30.160.60:FF:001049">
    <property type="entry name" value="zinc finger protein 319"/>
    <property type="match status" value="1"/>
</dbReference>
<evidence type="ECO:0000256" key="2">
    <source>
        <dbReference type="ARBA" id="ARBA00022723"/>
    </source>
</evidence>
<evidence type="ECO:0000256" key="7">
    <source>
        <dbReference type="PROSITE-ProRule" id="PRU00042"/>
    </source>
</evidence>
<evidence type="ECO:0000256" key="1">
    <source>
        <dbReference type="ARBA" id="ARBA00004123"/>
    </source>
</evidence>
<dbReference type="InterPro" id="IPR050527">
    <property type="entry name" value="Snail/Krueppel_Znf"/>
</dbReference>
<gene>
    <name evidence="10" type="ORF">Z043_117624</name>
</gene>
<feature type="domain" description="C2H2-type" evidence="9">
    <location>
        <begin position="507"/>
        <end position="534"/>
    </location>
</feature>
<dbReference type="GO" id="GO:0000978">
    <property type="term" value="F:RNA polymerase II cis-regulatory region sequence-specific DNA binding"/>
    <property type="evidence" value="ECO:0007669"/>
    <property type="project" value="TreeGrafter"/>
</dbReference>
<dbReference type="PANTHER" id="PTHR24388:SF54">
    <property type="entry name" value="PROTEIN ESCARGOT"/>
    <property type="match status" value="1"/>
</dbReference>
<feature type="domain" description="C2H2-type" evidence="9">
    <location>
        <begin position="255"/>
        <end position="282"/>
    </location>
</feature>
<name>A0A0P7UQA1_SCLFO</name>
<dbReference type="GO" id="GO:0000981">
    <property type="term" value="F:DNA-binding transcription factor activity, RNA polymerase II-specific"/>
    <property type="evidence" value="ECO:0007669"/>
    <property type="project" value="TreeGrafter"/>
</dbReference>
<dbReference type="PROSITE" id="PS50157">
    <property type="entry name" value="ZINC_FINGER_C2H2_2"/>
    <property type="match status" value="8"/>
</dbReference>
<dbReference type="GO" id="GO:0008270">
    <property type="term" value="F:zinc ion binding"/>
    <property type="evidence" value="ECO:0007669"/>
    <property type="project" value="UniProtKB-KW"/>
</dbReference>
<feature type="domain" description="C2H2-type" evidence="9">
    <location>
        <begin position="318"/>
        <end position="345"/>
    </location>
</feature>
<feature type="compositionally biased region" description="Basic residues" evidence="8">
    <location>
        <begin position="197"/>
        <end position="208"/>
    </location>
</feature>
<dbReference type="InterPro" id="IPR013087">
    <property type="entry name" value="Znf_C2H2_type"/>
</dbReference>
<dbReference type="Pfam" id="PF00096">
    <property type="entry name" value="zf-C2H2"/>
    <property type="match status" value="5"/>
</dbReference>
<protein>
    <submittedName>
        <fullName evidence="10">Zinc finger protein 624-like</fullName>
    </submittedName>
</protein>
<feature type="compositionally biased region" description="Basic and acidic residues" evidence="8">
    <location>
        <begin position="209"/>
        <end position="220"/>
    </location>
</feature>
<feature type="compositionally biased region" description="Basic and acidic residues" evidence="8">
    <location>
        <begin position="487"/>
        <end position="504"/>
    </location>
</feature>
<reference evidence="10 11" key="1">
    <citation type="submission" date="2015-08" db="EMBL/GenBank/DDBJ databases">
        <title>The genome of the Asian arowana (Scleropages formosus).</title>
        <authorList>
            <person name="Tan M.H."/>
            <person name="Gan H.M."/>
            <person name="Croft L.J."/>
            <person name="Austin C.M."/>
        </authorList>
    </citation>
    <scope>NUCLEOTIDE SEQUENCE [LARGE SCALE GENOMIC DNA]</scope>
    <source>
        <strain evidence="10">Aro1</strain>
    </source>
</reference>
<dbReference type="AlphaFoldDB" id="A0A0P7UQA1"/>
<feature type="domain" description="C2H2-type" evidence="9">
    <location>
        <begin position="287"/>
        <end position="309"/>
    </location>
</feature>
<evidence type="ECO:0000259" key="9">
    <source>
        <dbReference type="PROSITE" id="PS50157"/>
    </source>
</evidence>
<sequence length="534" mass="60572">MAAVYTVNESSVQGDNGGLSCENVPRGSKLVISPLVVKPKKIKAEYSTTTSAEEAHGGCTDPEQVSRHHATGDDALVEIKEERNDDEEYFQIKLGDIGGNSDERVQNNESDQEEQDKESAADDAIKCITMDMRLKENQNHALIAHRNLTNPQQAVKLRIMRCQDCGERFTHLKAFQIHLLQHGVDKEGTFLNQGWKKSNKARPVHTKRAKEAQRTDADANRKTLISSSSEDLTVCSQVAMLPKKQKSVYTSNKVYACAVCGKVYSYLESFRNHQKLHQNKEEKPDAFSCLECGKIFYNASSFMSHIKMHKTVGGSYKFRCDQCNKNFNSYQTWMAHREIHRRKPFWCLSCARGFRDAEGLDRHLLGHDLKRHKCDICSKTFRVPAELRYHYNTHTGAKPYTCGLCRKKFSQLGNLITHRKKHVGVYKEGSETPLGSRNKQFAGKRRVTVMKKLVVMAMGEVQEAKGADLNIAEEKLAKQGSETEEMASGREDEGDERPKDAKEQEDLECFECGTLFRLESDLHQHYMKHASGEL</sequence>
<keyword evidence="2" id="KW-0479">Metal-binding</keyword>
<evidence type="ECO:0000256" key="8">
    <source>
        <dbReference type="SAM" id="MobiDB-lite"/>
    </source>
</evidence>